<dbReference type="InterPro" id="IPR012093">
    <property type="entry name" value="Pirin"/>
</dbReference>
<evidence type="ECO:0000259" key="5">
    <source>
        <dbReference type="Pfam" id="PF17954"/>
    </source>
</evidence>
<sequence length="236" mass="26087">MIMIHDTAHRGHTRQGWLDSHHTFSFGGFQDPTRMGFGALRVINEDRVIPGAGFSEHAHDNMDILTIVLSGKLRHRDTIGNTSIITAGEAQLMSAGSGLRHEEMNASDEDTAHFLQIWIIPDSFDGDPTYQQKPLPAPETARDWTLIAADKPGENGLKLISDTRIYIANPNEDDRLAIPHRPDRLTFVQIVSGLAMVDGERLGPGTGLQIAGEEIPPLEWVTQGQALLFDLKRRDA</sequence>
<name>A0A1U9Z3D6_9HYPH</name>
<feature type="binding site" evidence="2">
    <location>
        <position position="57"/>
    </location>
    <ligand>
        <name>Fe cation</name>
        <dbReference type="ChEBI" id="CHEBI:24875"/>
    </ligand>
</feature>
<feature type="domain" description="Pirin N-terminal" evidence="4">
    <location>
        <begin position="13"/>
        <end position="119"/>
    </location>
</feature>
<gene>
    <name evidence="6" type="primary">yhhW_1</name>
    <name evidence="6" type="ORF">Mame_02892</name>
</gene>
<evidence type="ECO:0000313" key="6">
    <source>
        <dbReference type="EMBL" id="AQZ52215.1"/>
    </source>
</evidence>
<dbReference type="CDD" id="cd02910">
    <property type="entry name" value="cupin_Yhhw_N"/>
    <property type="match status" value="1"/>
</dbReference>
<organism evidence="6 7">
    <name type="scientific">Martelella mediterranea DSM 17316</name>
    <dbReference type="NCBI Taxonomy" id="1122214"/>
    <lineage>
        <taxon>Bacteria</taxon>
        <taxon>Pseudomonadati</taxon>
        <taxon>Pseudomonadota</taxon>
        <taxon>Alphaproteobacteria</taxon>
        <taxon>Hyphomicrobiales</taxon>
        <taxon>Aurantimonadaceae</taxon>
        <taxon>Martelella</taxon>
    </lineage>
</organism>
<keyword evidence="2" id="KW-0479">Metal-binding</keyword>
<feature type="binding site" evidence="2">
    <location>
        <position position="59"/>
    </location>
    <ligand>
        <name>Fe cation</name>
        <dbReference type="ChEBI" id="CHEBI:24875"/>
    </ligand>
</feature>
<dbReference type="Pfam" id="PF17954">
    <property type="entry name" value="Pirin_C_2"/>
    <property type="match status" value="1"/>
</dbReference>
<dbReference type="PANTHER" id="PTHR43212">
    <property type="entry name" value="QUERCETIN 2,3-DIOXYGENASE"/>
    <property type="match status" value="1"/>
</dbReference>
<dbReference type="GO" id="GO:0046872">
    <property type="term" value="F:metal ion binding"/>
    <property type="evidence" value="ECO:0007669"/>
    <property type="project" value="UniProtKB-KW"/>
</dbReference>
<dbReference type="Proteomes" id="UP000191135">
    <property type="component" value="Chromosome"/>
</dbReference>
<feature type="domain" description="Quercetin 2,3-dioxygenase C-terminal cupin" evidence="5">
    <location>
        <begin position="146"/>
        <end position="231"/>
    </location>
</feature>
<evidence type="ECO:0000313" key="7">
    <source>
        <dbReference type="Proteomes" id="UP000191135"/>
    </source>
</evidence>
<dbReference type="STRING" id="1122214.Mame_02892"/>
<dbReference type="InterPro" id="IPR014710">
    <property type="entry name" value="RmlC-like_jellyroll"/>
</dbReference>
<proteinExistence type="inferred from homology"/>
<dbReference type="EMBL" id="CP020330">
    <property type="protein sequence ID" value="AQZ52215.1"/>
    <property type="molecule type" value="Genomic_DNA"/>
</dbReference>
<protein>
    <submittedName>
        <fullName evidence="6">Quercetin 2,3-dioxygenase</fullName>
        <ecNumber evidence="6">1.13.11.24</ecNumber>
    </submittedName>
</protein>
<reference evidence="6 7" key="1">
    <citation type="submission" date="2017-03" db="EMBL/GenBank/DDBJ databases">
        <title>Foreign affairs: Plasmid Transfer between Roseobacters and Rhizobia.</title>
        <authorList>
            <person name="Bartling P."/>
            <person name="Bunk B."/>
            <person name="Overmann J."/>
            <person name="Brinkmann H."/>
            <person name="Petersen J."/>
        </authorList>
    </citation>
    <scope>NUCLEOTIDE SEQUENCE [LARGE SCALE GENOMIC DNA]</scope>
    <source>
        <strain evidence="6 7">MACL11</strain>
    </source>
</reference>
<dbReference type="PIRSF" id="PIRSF006232">
    <property type="entry name" value="Pirin"/>
    <property type="match status" value="1"/>
</dbReference>
<evidence type="ECO:0000256" key="3">
    <source>
        <dbReference type="RuleBase" id="RU003457"/>
    </source>
</evidence>
<comment type="similarity">
    <text evidence="1 3">Belongs to the pirin family.</text>
</comment>
<dbReference type="EC" id="1.13.11.24" evidence="6"/>
<dbReference type="RefSeq" id="WP_018063207.1">
    <property type="nucleotide sequence ID" value="NZ_AQWH01000002.1"/>
</dbReference>
<evidence type="ECO:0000256" key="2">
    <source>
        <dbReference type="PIRSR" id="PIRSR006232-1"/>
    </source>
</evidence>
<dbReference type="AlphaFoldDB" id="A0A1U9Z3D6"/>
<feature type="binding site" evidence="2">
    <location>
        <position position="103"/>
    </location>
    <ligand>
        <name>Fe cation</name>
        <dbReference type="ChEBI" id="CHEBI:24875"/>
    </ligand>
</feature>
<evidence type="ECO:0000259" key="4">
    <source>
        <dbReference type="Pfam" id="PF02678"/>
    </source>
</evidence>
<dbReference type="Pfam" id="PF02678">
    <property type="entry name" value="Pirin"/>
    <property type="match status" value="1"/>
</dbReference>
<keyword evidence="7" id="KW-1185">Reference proteome</keyword>
<evidence type="ECO:0000256" key="1">
    <source>
        <dbReference type="ARBA" id="ARBA00008416"/>
    </source>
</evidence>
<keyword evidence="6" id="KW-0560">Oxidoreductase</keyword>
<dbReference type="InterPro" id="IPR041602">
    <property type="entry name" value="Quercetinase_C"/>
</dbReference>
<dbReference type="SUPFAM" id="SSF51182">
    <property type="entry name" value="RmlC-like cupins"/>
    <property type="match status" value="1"/>
</dbReference>
<keyword evidence="2" id="KW-0408">Iron</keyword>
<feature type="binding site" evidence="2">
    <location>
        <position position="101"/>
    </location>
    <ligand>
        <name>Fe cation</name>
        <dbReference type="ChEBI" id="CHEBI:24875"/>
    </ligand>
</feature>
<dbReference type="PANTHER" id="PTHR43212:SF3">
    <property type="entry name" value="QUERCETIN 2,3-DIOXYGENASE"/>
    <property type="match status" value="1"/>
</dbReference>
<comment type="cofactor">
    <cofactor evidence="2">
        <name>Fe cation</name>
        <dbReference type="ChEBI" id="CHEBI:24875"/>
    </cofactor>
    <text evidence="2">Binds 1 Fe cation per subunit.</text>
</comment>
<keyword evidence="6" id="KW-0223">Dioxygenase</keyword>
<dbReference type="OrthoDB" id="9780903at2"/>
<dbReference type="eggNOG" id="COG1741">
    <property type="taxonomic scope" value="Bacteria"/>
</dbReference>
<dbReference type="InterPro" id="IPR003829">
    <property type="entry name" value="Pirin_N_dom"/>
</dbReference>
<dbReference type="KEGG" id="mmed:Mame_02892"/>
<dbReference type="Gene3D" id="2.60.120.10">
    <property type="entry name" value="Jelly Rolls"/>
    <property type="match status" value="2"/>
</dbReference>
<dbReference type="InterPro" id="IPR011051">
    <property type="entry name" value="RmlC_Cupin_sf"/>
</dbReference>
<dbReference type="GO" id="GO:0008127">
    <property type="term" value="F:quercetin 2,3-dioxygenase activity"/>
    <property type="evidence" value="ECO:0007669"/>
    <property type="project" value="UniProtKB-EC"/>
</dbReference>
<accession>A0A1U9Z3D6</accession>